<feature type="region of interest" description="Disordered" evidence="1">
    <location>
        <begin position="135"/>
        <end position="174"/>
    </location>
</feature>
<accession>A0A2I1G2D9</accession>
<evidence type="ECO:0008006" key="6">
    <source>
        <dbReference type="Google" id="ProtNLM"/>
    </source>
</evidence>
<evidence type="ECO:0000313" key="4">
    <source>
        <dbReference type="EMBL" id="PKY40751.1"/>
    </source>
</evidence>
<feature type="transmembrane region" description="Helical" evidence="2">
    <location>
        <begin position="179"/>
        <end position="201"/>
    </location>
</feature>
<dbReference type="Gene3D" id="2.60.40.420">
    <property type="entry name" value="Cupredoxins - blue copper proteins"/>
    <property type="match status" value="1"/>
</dbReference>
<evidence type="ECO:0000256" key="2">
    <source>
        <dbReference type="SAM" id="Phobius"/>
    </source>
</evidence>
<keyword evidence="2" id="KW-1133">Transmembrane helix</keyword>
<proteinExistence type="predicted"/>
<feature type="compositionally biased region" description="Low complexity" evidence="1">
    <location>
        <begin position="140"/>
        <end position="158"/>
    </location>
</feature>
<keyword evidence="3" id="KW-0732">Signal</keyword>
<evidence type="ECO:0000256" key="1">
    <source>
        <dbReference type="SAM" id="MobiDB-lite"/>
    </source>
</evidence>
<dbReference type="InterPro" id="IPR008972">
    <property type="entry name" value="Cupredoxin"/>
</dbReference>
<dbReference type="OrthoDB" id="2449019at2759"/>
<protein>
    <recommendedName>
        <fullName evidence="6">Phytocyanin domain-containing protein</fullName>
    </recommendedName>
</protein>
<dbReference type="SUPFAM" id="SSF49503">
    <property type="entry name" value="Cupredoxins"/>
    <property type="match status" value="1"/>
</dbReference>
<gene>
    <name evidence="4" type="ORF">RhiirA4_495711</name>
</gene>
<name>A0A2I1G2D9_9GLOM</name>
<evidence type="ECO:0000256" key="3">
    <source>
        <dbReference type="SAM" id="SignalP"/>
    </source>
</evidence>
<dbReference type="EMBL" id="LLXI01000114">
    <property type="protein sequence ID" value="PKY40751.1"/>
    <property type="molecule type" value="Genomic_DNA"/>
</dbReference>
<sequence>MNKIFAVYLFLLGLIIYVHAADVMVNVGNAKGENVFEPANISANPGDNVVFTWISGKHNVIETDSLIACTKSAKPDAFYFADAYTAPYTWTLHIPHDAAVGKIWFYCGVPGHCIPGNGGMTGTLSIWSAPIHGPAPNPISTHSNDTTTATSSSKAAPSNETMPGANSPSNNNTSNTPNMVGAIIGSLIGGSLLTIGSFLLYKKFKNYNKNKNVLLVPGDSKNNFNSGGQVHNNTEGYNHGQEATTISVNENQVHNDTNVYNYGQETITILENNDNNNLKDYITQIVRQELTQNQKKQ</sequence>
<organism evidence="4 5">
    <name type="scientific">Rhizophagus irregularis</name>
    <dbReference type="NCBI Taxonomy" id="588596"/>
    <lineage>
        <taxon>Eukaryota</taxon>
        <taxon>Fungi</taxon>
        <taxon>Fungi incertae sedis</taxon>
        <taxon>Mucoromycota</taxon>
        <taxon>Glomeromycotina</taxon>
        <taxon>Glomeromycetes</taxon>
        <taxon>Glomerales</taxon>
        <taxon>Glomeraceae</taxon>
        <taxon>Rhizophagus</taxon>
    </lineage>
</organism>
<keyword evidence="2" id="KW-0472">Membrane</keyword>
<comment type="caution">
    <text evidence="4">The sequence shown here is derived from an EMBL/GenBank/DDBJ whole genome shotgun (WGS) entry which is preliminary data.</text>
</comment>
<dbReference type="Proteomes" id="UP000234323">
    <property type="component" value="Unassembled WGS sequence"/>
</dbReference>
<feature type="signal peptide" evidence="3">
    <location>
        <begin position="1"/>
        <end position="20"/>
    </location>
</feature>
<keyword evidence="5" id="KW-1185">Reference proteome</keyword>
<reference evidence="4 5" key="1">
    <citation type="submission" date="2015-10" db="EMBL/GenBank/DDBJ databases">
        <title>Genome analyses suggest a sexual origin of heterokaryosis in a supposedly ancient asexual fungus.</title>
        <authorList>
            <person name="Ropars J."/>
            <person name="Sedzielewska K."/>
            <person name="Noel J."/>
            <person name="Charron P."/>
            <person name="Farinelli L."/>
            <person name="Marton T."/>
            <person name="Kruger M."/>
            <person name="Pelin A."/>
            <person name="Brachmann A."/>
            <person name="Corradi N."/>
        </authorList>
    </citation>
    <scope>NUCLEOTIDE SEQUENCE [LARGE SCALE GENOMIC DNA]</scope>
    <source>
        <strain evidence="4 5">A4</strain>
    </source>
</reference>
<dbReference type="AlphaFoldDB" id="A0A2I1G2D9"/>
<evidence type="ECO:0000313" key="5">
    <source>
        <dbReference type="Proteomes" id="UP000234323"/>
    </source>
</evidence>
<dbReference type="VEuPathDB" id="FungiDB:RhiirFUN_024536"/>
<feature type="chain" id="PRO_5014148821" description="Phytocyanin domain-containing protein" evidence="3">
    <location>
        <begin position="21"/>
        <end position="297"/>
    </location>
</feature>
<dbReference type="VEuPathDB" id="FungiDB:FUN_025155"/>
<dbReference type="VEuPathDB" id="FungiDB:RhiirA1_512738"/>
<keyword evidence="2" id="KW-0812">Transmembrane</keyword>